<comment type="caution">
    <text evidence="3">The sequence shown here is derived from an EMBL/GenBank/DDBJ whole genome shotgun (WGS) entry which is preliminary data.</text>
</comment>
<dbReference type="SUPFAM" id="SSF53756">
    <property type="entry name" value="UDP-Glycosyltransferase/glycogen phosphorylase"/>
    <property type="match status" value="1"/>
</dbReference>
<dbReference type="AlphaFoldDB" id="D4F9Q1"/>
<dbReference type="EC" id="2.4.-.-" evidence="3"/>
<feature type="domain" description="Glycosyltransferase subfamily 4-like N-terminal" evidence="2">
    <location>
        <begin position="15"/>
        <end position="184"/>
    </location>
</feature>
<sequence length="366" mass="41050">MNTHILFIIDGLPGGGAENVTLSLAKGLHEQGCVVSILSLDKRKDYDIPSGVNYFVSHDNYRGHLKKINELSRRAKAMDSLLQDIFQELGRPSLVISSLHKTDRIVVRSHILQNMNVWHCIHGMISKSYLGNKSGLKRLIKKKKIQSVYNGKNIICVSDAVGKDLINEIDIKPKKIVTIYNPFNFNEINEKSHASLTIHEKNYILHIGRFHNVKRHDRLLHAFAIANLPTKLVLLGKGDDLVTKEIKENISSLNIQDKVILAGFKDNPLPEIKNARMVILSSDSEGLPTVLIESLICHTPIVSTNCPGGVSEIMSGSLSKYMSSLSAESLAEKMVFAWFNPPQITQDMYNKFDRTTVIKKYLSLIE</sequence>
<evidence type="ECO:0000313" key="3">
    <source>
        <dbReference type="EMBL" id="EFE21489.1"/>
    </source>
</evidence>
<dbReference type="PANTHER" id="PTHR12526">
    <property type="entry name" value="GLYCOSYLTRANSFERASE"/>
    <property type="match status" value="1"/>
</dbReference>
<proteinExistence type="predicted"/>
<protein>
    <submittedName>
        <fullName evidence="3">Glycosyltransferase, group 1 family protein</fullName>
        <ecNumber evidence="3">2.4.-.-</ecNumber>
    </submittedName>
</protein>
<dbReference type="Pfam" id="PF00534">
    <property type="entry name" value="Glycos_transf_1"/>
    <property type="match status" value="1"/>
</dbReference>
<dbReference type="CDD" id="cd03811">
    <property type="entry name" value="GT4_GT28_WabH-like"/>
    <property type="match status" value="1"/>
</dbReference>
<dbReference type="GO" id="GO:0016757">
    <property type="term" value="F:glycosyltransferase activity"/>
    <property type="evidence" value="ECO:0007669"/>
    <property type="project" value="UniProtKB-KW"/>
</dbReference>
<dbReference type="Pfam" id="PF13439">
    <property type="entry name" value="Glyco_transf_4"/>
    <property type="match status" value="1"/>
</dbReference>
<accession>D4F9Q1</accession>
<dbReference type="RefSeq" id="WP_005290075.1">
    <property type="nucleotide sequence ID" value="NZ_GG739635.1"/>
</dbReference>
<evidence type="ECO:0000259" key="2">
    <source>
        <dbReference type="Pfam" id="PF13439"/>
    </source>
</evidence>
<dbReference type="Proteomes" id="UP000003692">
    <property type="component" value="Unassembled WGS sequence"/>
</dbReference>
<organism evidence="3 4">
    <name type="scientific">Edwardsiella tarda ATCC 23685</name>
    <dbReference type="NCBI Taxonomy" id="500638"/>
    <lineage>
        <taxon>Bacteria</taxon>
        <taxon>Pseudomonadati</taxon>
        <taxon>Pseudomonadota</taxon>
        <taxon>Gammaproteobacteria</taxon>
        <taxon>Enterobacterales</taxon>
        <taxon>Hafniaceae</taxon>
        <taxon>Edwardsiella</taxon>
    </lineage>
</organism>
<dbReference type="HOGENOM" id="CLU_009583_0_0_6"/>
<keyword evidence="3" id="KW-0808">Transferase</keyword>
<dbReference type="Gene3D" id="3.40.50.2000">
    <property type="entry name" value="Glycogen Phosphorylase B"/>
    <property type="match status" value="2"/>
</dbReference>
<reference evidence="3 4" key="1">
    <citation type="submission" date="2010-02" db="EMBL/GenBank/DDBJ databases">
        <authorList>
            <person name="Weinstock G."/>
            <person name="Sodergren E."/>
            <person name="Clifton S."/>
            <person name="Fulton L."/>
            <person name="Fulton B."/>
            <person name="Courtney L."/>
            <person name="Fronick C."/>
            <person name="Harrison M."/>
            <person name="Strong C."/>
            <person name="Farmer C."/>
            <person name="Delahaunty K."/>
            <person name="Markovic C."/>
            <person name="Hall O."/>
            <person name="Minx P."/>
            <person name="Tomlinson C."/>
            <person name="Mitreva M."/>
            <person name="Nelson J."/>
            <person name="Hou S."/>
            <person name="Wollam A."/>
            <person name="Pepin K.H."/>
            <person name="Johnson M."/>
            <person name="Bhonagiri V."/>
            <person name="Zhang X."/>
            <person name="Suruliraj S."/>
            <person name="Warren W."/>
            <person name="Chinwalla A."/>
            <person name="Mardis E.R."/>
            <person name="Wilson R.K."/>
        </authorList>
    </citation>
    <scope>NUCLEOTIDE SEQUENCE [LARGE SCALE GENOMIC DNA]</scope>
    <source>
        <strain evidence="3 4">ATCC 23685</strain>
    </source>
</reference>
<evidence type="ECO:0000259" key="1">
    <source>
        <dbReference type="Pfam" id="PF00534"/>
    </source>
</evidence>
<dbReference type="InterPro" id="IPR001296">
    <property type="entry name" value="Glyco_trans_1"/>
</dbReference>
<dbReference type="PANTHER" id="PTHR12526:SF638">
    <property type="entry name" value="SPORE COAT PROTEIN SA"/>
    <property type="match status" value="1"/>
</dbReference>
<dbReference type="EMBL" id="ADGK01000278">
    <property type="protein sequence ID" value="EFE21489.1"/>
    <property type="molecule type" value="Genomic_DNA"/>
</dbReference>
<evidence type="ECO:0000313" key="4">
    <source>
        <dbReference type="Proteomes" id="UP000003692"/>
    </source>
</evidence>
<name>D4F9Q1_EDWTA</name>
<keyword evidence="3" id="KW-0328">Glycosyltransferase</keyword>
<dbReference type="InterPro" id="IPR028098">
    <property type="entry name" value="Glyco_trans_4-like_N"/>
</dbReference>
<gene>
    <name evidence="3" type="ORF">EDWATA_03512</name>
</gene>
<feature type="domain" description="Glycosyl transferase family 1" evidence="1">
    <location>
        <begin position="190"/>
        <end position="322"/>
    </location>
</feature>
<dbReference type="CAZy" id="GT4">
    <property type="family name" value="Glycosyltransferase Family 4"/>
</dbReference>
<dbReference type="GO" id="GO:1901135">
    <property type="term" value="P:carbohydrate derivative metabolic process"/>
    <property type="evidence" value="ECO:0007669"/>
    <property type="project" value="UniProtKB-ARBA"/>
</dbReference>